<feature type="compositionally biased region" description="Basic and acidic residues" evidence="1">
    <location>
        <begin position="144"/>
        <end position="154"/>
    </location>
</feature>
<evidence type="ECO:0000256" key="1">
    <source>
        <dbReference type="SAM" id="MobiDB-lite"/>
    </source>
</evidence>
<evidence type="ECO:0000313" key="3">
    <source>
        <dbReference type="Proteomes" id="UP001325140"/>
    </source>
</evidence>
<evidence type="ECO:0000313" key="2">
    <source>
        <dbReference type="EMBL" id="WPX97954.1"/>
    </source>
</evidence>
<reference evidence="2" key="1">
    <citation type="submission" date="2022-10" db="EMBL/GenBank/DDBJ databases">
        <title>Host association and intracellularity evolved multiple times independently in the Rickettsiales.</title>
        <authorList>
            <person name="Castelli M."/>
            <person name="Nardi T."/>
            <person name="Gammuto L."/>
            <person name="Bellinzona G."/>
            <person name="Sabaneyeva E."/>
            <person name="Potekhin A."/>
            <person name="Serra V."/>
            <person name="Petroni G."/>
            <person name="Sassera D."/>
        </authorList>
    </citation>
    <scope>NUCLEOTIDE SEQUENCE [LARGE SCALE GENOMIC DNA]</scope>
    <source>
        <strain evidence="2">US_Bl 11III1</strain>
    </source>
</reference>
<name>A0ABZ0UQH6_9RICK</name>
<dbReference type="EMBL" id="CP110343">
    <property type="protein sequence ID" value="WPX97954.1"/>
    <property type="molecule type" value="Genomic_DNA"/>
</dbReference>
<keyword evidence="3" id="KW-1185">Reference proteome</keyword>
<feature type="region of interest" description="Disordered" evidence="1">
    <location>
        <begin position="124"/>
        <end position="160"/>
    </location>
</feature>
<organism evidence="2 3">
    <name type="scientific">Candidatus Fokinia crypta</name>
    <dbReference type="NCBI Taxonomy" id="1920990"/>
    <lineage>
        <taxon>Bacteria</taxon>
        <taxon>Pseudomonadati</taxon>
        <taxon>Pseudomonadota</taxon>
        <taxon>Alphaproteobacteria</taxon>
        <taxon>Rickettsiales</taxon>
        <taxon>Candidatus Midichloriaceae</taxon>
        <taxon>Candidatus Fokinia</taxon>
    </lineage>
</organism>
<proteinExistence type="predicted"/>
<accession>A0ABZ0UQH6</accession>
<gene>
    <name evidence="2" type="ORF">Fokcrypt_00479</name>
</gene>
<protein>
    <submittedName>
        <fullName evidence="2">Uncharacterized protein</fullName>
    </submittedName>
</protein>
<feature type="compositionally biased region" description="Low complexity" evidence="1">
    <location>
        <begin position="124"/>
        <end position="141"/>
    </location>
</feature>
<dbReference type="RefSeq" id="WP_323721932.1">
    <property type="nucleotide sequence ID" value="NZ_CP110343.1"/>
</dbReference>
<sequence length="160" mass="18279">MINKTNPSSTKGFLDHNVIRKCVHEFCDEILFYSPEVLEFIFQKKGIFSLNELVQNYPQILQFPEVKDGIEYLYCLIVKGRASFLPQIWLGDEIVNSMVSSIARPIFMEEVQMMLQSQGYVTPNNNSSNLQQSQQAAAPSLEHTITEDETHDSDNDLSDL</sequence>
<dbReference type="Proteomes" id="UP001325140">
    <property type="component" value="Chromosome"/>
</dbReference>